<evidence type="ECO:0000313" key="4">
    <source>
        <dbReference type="EMBL" id="MBB5660870.1"/>
    </source>
</evidence>
<keyword evidence="2 4" id="KW-0067">ATP-binding</keyword>
<dbReference type="GO" id="GO:0016887">
    <property type="term" value="F:ATP hydrolysis activity"/>
    <property type="evidence" value="ECO:0007669"/>
    <property type="project" value="InterPro"/>
</dbReference>
<dbReference type="SUPFAM" id="SSF52540">
    <property type="entry name" value="P-loop containing nucleoside triphosphate hydrolases"/>
    <property type="match status" value="1"/>
</dbReference>
<evidence type="ECO:0000313" key="5">
    <source>
        <dbReference type="Proteomes" id="UP000548978"/>
    </source>
</evidence>
<dbReference type="EMBL" id="JACIJB010000006">
    <property type="protein sequence ID" value="MBB5660870.1"/>
    <property type="molecule type" value="Genomic_DNA"/>
</dbReference>
<dbReference type="PROSITE" id="PS00211">
    <property type="entry name" value="ABC_TRANSPORTER_1"/>
    <property type="match status" value="1"/>
</dbReference>
<dbReference type="InterPro" id="IPR027417">
    <property type="entry name" value="P-loop_NTPase"/>
</dbReference>
<dbReference type="InterPro" id="IPR003439">
    <property type="entry name" value="ABC_transporter-like_ATP-bd"/>
</dbReference>
<dbReference type="PANTHER" id="PTHR42794">
    <property type="entry name" value="HEMIN IMPORT ATP-BINDING PROTEIN HMUV"/>
    <property type="match status" value="1"/>
</dbReference>
<evidence type="ECO:0000256" key="1">
    <source>
        <dbReference type="ARBA" id="ARBA00022741"/>
    </source>
</evidence>
<dbReference type="Gene3D" id="3.40.50.300">
    <property type="entry name" value="P-loop containing nucleotide triphosphate hydrolases"/>
    <property type="match status" value="1"/>
</dbReference>
<gene>
    <name evidence="4" type="ORF">FHS65_001623</name>
</gene>
<proteinExistence type="predicted"/>
<comment type="caution">
    <text evidence="4">The sequence shown here is derived from an EMBL/GenBank/DDBJ whole genome shotgun (WGS) entry which is preliminary data.</text>
</comment>
<dbReference type="InterPro" id="IPR003593">
    <property type="entry name" value="AAA+_ATPase"/>
</dbReference>
<evidence type="ECO:0000256" key="2">
    <source>
        <dbReference type="ARBA" id="ARBA00022840"/>
    </source>
</evidence>
<reference evidence="4 5" key="1">
    <citation type="submission" date="2020-08" db="EMBL/GenBank/DDBJ databases">
        <title>Genomic Encyclopedia of Type Strains, Phase IV (KMG-IV): sequencing the most valuable type-strain genomes for metagenomic binning, comparative biology and taxonomic classification.</title>
        <authorList>
            <person name="Goeker M."/>
        </authorList>
    </citation>
    <scope>NUCLEOTIDE SEQUENCE [LARGE SCALE GENOMIC DNA]</scope>
    <source>
        <strain evidence="4 5">DSM 24448</strain>
    </source>
</reference>
<dbReference type="Proteomes" id="UP000548978">
    <property type="component" value="Unassembled WGS sequence"/>
</dbReference>
<sequence>MSATPRLKIEGLSLSRGKRAVVRDVSLSMMPGELVALVGPNGAGKTSLIQAVCGLLKPDAGRVWLEGAELVTLGPRDRARALAYLPQDGTVAWNLPALEVVALGAGFLQTDGARPRAMAALEEVEASALADRGVAELSGGERARVLLARVLASDAGLILADEPVAGLDPEGQLLVLERLKARAGAGQTVVASLHDLSLAARFADRVIVMDQGEVRADGSPAGALDTAVLRDVFGLGGRWLDSEDGPVLTLARL</sequence>
<dbReference type="GO" id="GO:0005524">
    <property type="term" value="F:ATP binding"/>
    <property type="evidence" value="ECO:0007669"/>
    <property type="project" value="UniProtKB-KW"/>
</dbReference>
<dbReference type="RefSeq" id="WP_123286991.1">
    <property type="nucleotide sequence ID" value="NZ_JACIJB010000006.1"/>
</dbReference>
<evidence type="ECO:0000259" key="3">
    <source>
        <dbReference type="PROSITE" id="PS50893"/>
    </source>
</evidence>
<dbReference type="Pfam" id="PF00005">
    <property type="entry name" value="ABC_tran"/>
    <property type="match status" value="1"/>
</dbReference>
<dbReference type="OrthoDB" id="9806149at2"/>
<dbReference type="InterPro" id="IPR017871">
    <property type="entry name" value="ABC_transporter-like_CS"/>
</dbReference>
<dbReference type="SMART" id="SM00382">
    <property type="entry name" value="AAA"/>
    <property type="match status" value="1"/>
</dbReference>
<accession>A0A7W9A469</accession>
<dbReference type="CDD" id="cd03214">
    <property type="entry name" value="ABC_Iron-Siderophores_B12_Hemin"/>
    <property type="match status" value="1"/>
</dbReference>
<organism evidence="4 5">
    <name type="scientific">Brevundimonas halotolerans</name>
    <dbReference type="NCBI Taxonomy" id="69670"/>
    <lineage>
        <taxon>Bacteria</taxon>
        <taxon>Pseudomonadati</taxon>
        <taxon>Pseudomonadota</taxon>
        <taxon>Alphaproteobacteria</taxon>
        <taxon>Caulobacterales</taxon>
        <taxon>Caulobacteraceae</taxon>
        <taxon>Brevundimonas</taxon>
    </lineage>
</organism>
<dbReference type="PANTHER" id="PTHR42794:SF2">
    <property type="entry name" value="ABC TRANSPORTER ATP-BINDING PROTEIN"/>
    <property type="match status" value="1"/>
</dbReference>
<protein>
    <submittedName>
        <fullName evidence="4">Iron complex transport system ATP-binding protein</fullName>
    </submittedName>
</protein>
<feature type="domain" description="ABC transporter" evidence="3">
    <location>
        <begin position="7"/>
        <end position="236"/>
    </location>
</feature>
<name>A0A7W9A469_9CAUL</name>
<dbReference type="AlphaFoldDB" id="A0A7W9A469"/>
<keyword evidence="1" id="KW-0547">Nucleotide-binding</keyword>
<keyword evidence="5" id="KW-1185">Reference proteome</keyword>
<dbReference type="PROSITE" id="PS50893">
    <property type="entry name" value="ABC_TRANSPORTER_2"/>
    <property type="match status" value="1"/>
</dbReference>